<dbReference type="Pfam" id="PF00481">
    <property type="entry name" value="PP2C"/>
    <property type="match status" value="1"/>
</dbReference>
<dbReference type="Proteomes" id="UP001363151">
    <property type="component" value="Unassembled WGS sequence"/>
</dbReference>
<feature type="domain" description="PPM-type phosphatase" evidence="1">
    <location>
        <begin position="7"/>
        <end position="248"/>
    </location>
</feature>
<evidence type="ECO:0000313" key="3">
    <source>
        <dbReference type="Proteomes" id="UP001363151"/>
    </source>
</evidence>
<dbReference type="PROSITE" id="PS51746">
    <property type="entry name" value="PPM_2"/>
    <property type="match status" value="1"/>
</dbReference>
<comment type="caution">
    <text evidence="2">The sequence shown here is derived from an EMBL/GenBank/DDBJ whole genome shotgun (WGS) entry which is preliminary data.</text>
</comment>
<protein>
    <submittedName>
        <fullName evidence="2">Protein serine/threonine phosphatase</fullName>
    </submittedName>
</protein>
<dbReference type="CDD" id="cd00143">
    <property type="entry name" value="PP2Cc"/>
    <property type="match status" value="1"/>
</dbReference>
<dbReference type="EMBL" id="JBBJCI010000208">
    <property type="protein sequence ID" value="KAK7240959.1"/>
    <property type="molecule type" value="Genomic_DNA"/>
</dbReference>
<gene>
    <name evidence="2" type="ORF">SO694_00055294</name>
</gene>
<dbReference type="Gene3D" id="3.60.40.10">
    <property type="entry name" value="PPM-type phosphatase domain"/>
    <property type="match status" value="1"/>
</dbReference>
<dbReference type="InterPro" id="IPR036457">
    <property type="entry name" value="PPM-type-like_dom_sf"/>
</dbReference>
<dbReference type="InterPro" id="IPR001932">
    <property type="entry name" value="PPM-type_phosphatase-like_dom"/>
</dbReference>
<sequence>MWKPSGPSGARTIEYWSSGARTVERGGAPRPGASRVRLAAHPTFASDLERALVDTFEACDAAMDARWAAEEKPPHVSSGTTAVVAVLRGNSLVVASVGDSRCVVATSDGDDLSGISLTTDHDPSLPVEKARITAAGGYVVDGRVFLDADGTQLGLAMSRSLGDRRLKAAGVVSTPTLQTRDVKGDAYVVLATDGIWQVLGVDAVARALEGDEADAEYSCKNLIIEATALWGLEVSDYRDDITCMVVKCNPLMLTDVQASYVSVAAVRKHPVKERAPEPTSTRDVEVPRGQSIVLDTVGDGKYDTLGVDTSGDGRADTFGAPRLFYSEPRREFYAAEPVDTNATGVEDHFKVFVDQPRRASVAPVAPDPEEIARRQASKGMAEALASPKASDAQREAALNAHVAAIDAALEKEKKGSG</sequence>
<name>A0ABR1FXH4_AURAN</name>
<reference evidence="2 3" key="1">
    <citation type="submission" date="2024-03" db="EMBL/GenBank/DDBJ databases">
        <title>Aureococcus anophagefferens CCMP1851 and Kratosvirus quantuckense: Draft genome of a second virus-susceptible host strain in the model system.</title>
        <authorList>
            <person name="Chase E."/>
            <person name="Truchon A.R."/>
            <person name="Schepens W."/>
            <person name="Wilhelm S.W."/>
        </authorList>
    </citation>
    <scope>NUCLEOTIDE SEQUENCE [LARGE SCALE GENOMIC DNA]</scope>
    <source>
        <strain evidence="2 3">CCMP1851</strain>
    </source>
</reference>
<dbReference type="SUPFAM" id="SSF81606">
    <property type="entry name" value="PP2C-like"/>
    <property type="match status" value="1"/>
</dbReference>
<dbReference type="PANTHER" id="PTHR47992">
    <property type="entry name" value="PROTEIN PHOSPHATASE"/>
    <property type="match status" value="1"/>
</dbReference>
<dbReference type="SMART" id="SM00332">
    <property type="entry name" value="PP2Cc"/>
    <property type="match status" value="1"/>
</dbReference>
<dbReference type="InterPro" id="IPR015655">
    <property type="entry name" value="PP2C"/>
</dbReference>
<evidence type="ECO:0000313" key="2">
    <source>
        <dbReference type="EMBL" id="KAK7240959.1"/>
    </source>
</evidence>
<proteinExistence type="predicted"/>
<accession>A0ABR1FXH4</accession>
<evidence type="ECO:0000259" key="1">
    <source>
        <dbReference type="PROSITE" id="PS51746"/>
    </source>
</evidence>
<organism evidence="2 3">
    <name type="scientific">Aureococcus anophagefferens</name>
    <name type="common">Harmful bloom alga</name>
    <dbReference type="NCBI Taxonomy" id="44056"/>
    <lineage>
        <taxon>Eukaryota</taxon>
        <taxon>Sar</taxon>
        <taxon>Stramenopiles</taxon>
        <taxon>Ochrophyta</taxon>
        <taxon>Pelagophyceae</taxon>
        <taxon>Pelagomonadales</taxon>
        <taxon>Pelagomonadaceae</taxon>
        <taxon>Aureococcus</taxon>
    </lineage>
</organism>
<keyword evidence="3" id="KW-1185">Reference proteome</keyword>